<proteinExistence type="predicted"/>
<keyword evidence="2" id="KW-1185">Reference proteome</keyword>
<organism evidence="1 2">
    <name type="scientific">Colletotrichum godetiae</name>
    <dbReference type="NCBI Taxonomy" id="1209918"/>
    <lineage>
        <taxon>Eukaryota</taxon>
        <taxon>Fungi</taxon>
        <taxon>Dikarya</taxon>
        <taxon>Ascomycota</taxon>
        <taxon>Pezizomycotina</taxon>
        <taxon>Sordariomycetes</taxon>
        <taxon>Hypocreomycetidae</taxon>
        <taxon>Glomerellales</taxon>
        <taxon>Glomerellaceae</taxon>
        <taxon>Colletotrichum</taxon>
        <taxon>Colletotrichum acutatum species complex</taxon>
    </lineage>
</organism>
<dbReference type="RefSeq" id="XP_060422860.1">
    <property type="nucleotide sequence ID" value="XM_060576359.1"/>
</dbReference>
<evidence type="ECO:0000313" key="2">
    <source>
        <dbReference type="Proteomes" id="UP001224890"/>
    </source>
</evidence>
<accession>A0AAJ0EN16</accession>
<sequence length="274" mass="30542">MPWRTKFQHNKRPPGANAQARAIPISYLLLQHDRSNTIATRVRRNNIAYHTSPRFTFLPCTAIKFRVNSTQEPCPVVFQRQRPHCSTFMMFAVVEISIRQSTALSAGTCACSGRVGFPFDSSIAAVPRLLANFSLSTPSCWSWDVNDQSPVFVAGIGRSEARAMVLAFDQNSSSVHSARSFQCEPSVIRLLVMAERQATTQHNRVPAVRSGCRSPWRSFTQTGHPNRAFASFRCGNGLALVQHCGIGLRCPPACFSWFRRSISAMHAVQTKEVR</sequence>
<gene>
    <name evidence="1" type="ORF">BDP55DRAFT_683796</name>
</gene>
<dbReference type="EMBL" id="JAHMHR010000079">
    <property type="protein sequence ID" value="KAK1658096.1"/>
    <property type="molecule type" value="Genomic_DNA"/>
</dbReference>
<dbReference type="AlphaFoldDB" id="A0AAJ0EN16"/>
<dbReference type="GeneID" id="85460885"/>
<protein>
    <submittedName>
        <fullName evidence="1">Uncharacterized protein</fullName>
    </submittedName>
</protein>
<dbReference type="Proteomes" id="UP001224890">
    <property type="component" value="Unassembled WGS sequence"/>
</dbReference>
<name>A0AAJ0EN16_9PEZI</name>
<comment type="caution">
    <text evidence="1">The sequence shown here is derived from an EMBL/GenBank/DDBJ whole genome shotgun (WGS) entry which is preliminary data.</text>
</comment>
<evidence type="ECO:0000313" key="1">
    <source>
        <dbReference type="EMBL" id="KAK1658096.1"/>
    </source>
</evidence>
<reference evidence="1" key="1">
    <citation type="submission" date="2021-06" db="EMBL/GenBank/DDBJ databases">
        <title>Comparative genomics, transcriptomics and evolutionary studies reveal genomic signatures of adaptation to plant cell wall in hemibiotrophic fungi.</title>
        <authorList>
            <consortium name="DOE Joint Genome Institute"/>
            <person name="Baroncelli R."/>
            <person name="Diaz J.F."/>
            <person name="Benocci T."/>
            <person name="Peng M."/>
            <person name="Battaglia E."/>
            <person name="Haridas S."/>
            <person name="Andreopoulos W."/>
            <person name="Labutti K."/>
            <person name="Pangilinan J."/>
            <person name="Floch G.L."/>
            <person name="Makela M.R."/>
            <person name="Henrissat B."/>
            <person name="Grigoriev I.V."/>
            <person name="Crouch J.A."/>
            <person name="De Vries R.P."/>
            <person name="Sukno S.A."/>
            <person name="Thon M.R."/>
        </authorList>
    </citation>
    <scope>NUCLEOTIDE SEQUENCE</scope>
    <source>
        <strain evidence="1">CBS 193.32</strain>
    </source>
</reference>